<sequence>MIHNLGERYSPLYFLASLGFGGMSVLFFMNLMHLTPHPDTPMPTVESIAAAWADGITGPIVFAYAGIIPFFLIHLALLAWNIREFRLWRTTASYRQTVSSNAEVTLLAVPLTIGMTINGLFVVGAVTVPGLWSAIEYLLPAALLAYGLVGALALYYLGRYLNRVLHHGFDFRANGGLNQLLASFAFAMVAVGFAAPAAMSHVTLTVVLGLAGAIFFGVISALLFAIFLPMGVMSMLRYGLSLANSATLWLGIPIITLWAITVLRSRHGLITLDGNPAGPSSIALFVVLLTALLAQLVFLFLGHVAMSTNGFYRRFVFSRTEQSPAAFTLVCPGVALGVLTFFFLNIGLVKNGIFAAGSAVYYLVLAGAYVVQFATIVLMVALVRNQLLRERRPSEALALATS</sequence>
<dbReference type="EMBL" id="MQVR01000007">
    <property type="protein sequence ID" value="OKL54784.1"/>
    <property type="molecule type" value="Genomic_DNA"/>
</dbReference>
<gene>
    <name evidence="2" type="ORF">BSZ39_02045</name>
</gene>
<feature type="transmembrane region" description="Helical" evidence="1">
    <location>
        <begin position="240"/>
        <end position="262"/>
    </location>
</feature>
<feature type="transmembrane region" description="Helical" evidence="1">
    <location>
        <begin position="360"/>
        <end position="383"/>
    </location>
</feature>
<accession>A0A1Q5Q4N0</accession>
<feature type="transmembrane region" description="Helical" evidence="1">
    <location>
        <begin position="282"/>
        <end position="304"/>
    </location>
</feature>
<organism evidence="2 3">
    <name type="scientific">Bowdeniella nasicola</name>
    <dbReference type="NCBI Taxonomy" id="208480"/>
    <lineage>
        <taxon>Bacteria</taxon>
        <taxon>Bacillati</taxon>
        <taxon>Actinomycetota</taxon>
        <taxon>Actinomycetes</taxon>
        <taxon>Actinomycetales</taxon>
        <taxon>Actinomycetaceae</taxon>
        <taxon>Bowdeniella</taxon>
    </lineage>
</organism>
<comment type="caution">
    <text evidence="2">The sequence shown here is derived from an EMBL/GenBank/DDBJ whole genome shotgun (WGS) entry which is preliminary data.</text>
</comment>
<dbReference type="Proteomes" id="UP000185628">
    <property type="component" value="Unassembled WGS sequence"/>
</dbReference>
<evidence type="ECO:0000256" key="1">
    <source>
        <dbReference type="SAM" id="Phobius"/>
    </source>
</evidence>
<dbReference type="InterPro" id="IPR059133">
    <property type="entry name" value="TsoY-like"/>
</dbReference>
<feature type="transmembrane region" description="Helical" evidence="1">
    <location>
        <begin position="104"/>
        <end position="131"/>
    </location>
</feature>
<keyword evidence="3" id="KW-1185">Reference proteome</keyword>
<evidence type="ECO:0000313" key="3">
    <source>
        <dbReference type="Proteomes" id="UP000185628"/>
    </source>
</evidence>
<dbReference type="AlphaFoldDB" id="A0A1Q5Q4N0"/>
<feature type="transmembrane region" description="Helical" evidence="1">
    <location>
        <begin position="137"/>
        <end position="157"/>
    </location>
</feature>
<keyword evidence="1" id="KW-1133">Transmembrane helix</keyword>
<name>A0A1Q5Q4N0_9ACTO</name>
<protein>
    <submittedName>
        <fullName evidence="2">Uncharacterized protein</fullName>
    </submittedName>
</protein>
<proteinExistence type="predicted"/>
<dbReference type="OrthoDB" id="9156251at2"/>
<evidence type="ECO:0000313" key="2">
    <source>
        <dbReference type="EMBL" id="OKL54784.1"/>
    </source>
</evidence>
<dbReference type="RefSeq" id="WP_073715736.1">
    <property type="nucleotide sequence ID" value="NZ_MQVR01000007.1"/>
</dbReference>
<feature type="transmembrane region" description="Helical" evidence="1">
    <location>
        <begin position="177"/>
        <end position="198"/>
    </location>
</feature>
<feature type="transmembrane region" description="Helical" evidence="1">
    <location>
        <begin position="325"/>
        <end position="348"/>
    </location>
</feature>
<keyword evidence="1" id="KW-0812">Transmembrane</keyword>
<keyword evidence="1" id="KW-0472">Membrane</keyword>
<dbReference type="NCBIfam" id="NF047644">
    <property type="entry name" value="TsoY_fam"/>
    <property type="match status" value="1"/>
</dbReference>
<feature type="transmembrane region" description="Helical" evidence="1">
    <location>
        <begin position="204"/>
        <end position="228"/>
    </location>
</feature>
<feature type="transmembrane region" description="Helical" evidence="1">
    <location>
        <begin position="61"/>
        <end position="83"/>
    </location>
</feature>
<feature type="transmembrane region" description="Helical" evidence="1">
    <location>
        <begin position="12"/>
        <end position="32"/>
    </location>
</feature>
<reference evidence="3" key="1">
    <citation type="submission" date="2016-12" db="EMBL/GenBank/DDBJ databases">
        <authorList>
            <person name="Meng X."/>
        </authorList>
    </citation>
    <scope>NUCLEOTIDE SEQUENCE [LARGE SCALE GENOMIC DNA]</scope>
    <source>
        <strain evidence="3">DSM 19116</strain>
    </source>
</reference>